<dbReference type="Proteomes" id="UP000289738">
    <property type="component" value="Chromosome B03"/>
</dbReference>
<dbReference type="AlphaFoldDB" id="A0A445A2C7"/>
<comment type="caution">
    <text evidence="1">The sequence shown here is derived from an EMBL/GenBank/DDBJ whole genome shotgun (WGS) entry which is preliminary data.</text>
</comment>
<sequence length="135" mass="15281">MHDHGLPTSKIMGLMIGQAGGYANVGTTSRCEAINNFIKRLICIRQSFLELVQNLEHALRDYRHNELVSQFKTMYGKPIPTTGLEALELCVVNFYTREILGEVKTEIQGVITLDIINEENISTTIVLKVKECDRR</sequence>
<keyword evidence="2" id="KW-1185">Reference proteome</keyword>
<evidence type="ECO:0000313" key="2">
    <source>
        <dbReference type="Proteomes" id="UP000289738"/>
    </source>
</evidence>
<gene>
    <name evidence="1" type="ORF">Ahy_B03g065718</name>
</gene>
<proteinExistence type="predicted"/>
<protein>
    <recommendedName>
        <fullName evidence="3">Protein FAR1-RELATED SEQUENCE</fullName>
    </recommendedName>
</protein>
<organism evidence="1 2">
    <name type="scientific">Arachis hypogaea</name>
    <name type="common">Peanut</name>
    <dbReference type="NCBI Taxonomy" id="3818"/>
    <lineage>
        <taxon>Eukaryota</taxon>
        <taxon>Viridiplantae</taxon>
        <taxon>Streptophyta</taxon>
        <taxon>Embryophyta</taxon>
        <taxon>Tracheophyta</taxon>
        <taxon>Spermatophyta</taxon>
        <taxon>Magnoliopsida</taxon>
        <taxon>eudicotyledons</taxon>
        <taxon>Gunneridae</taxon>
        <taxon>Pentapetalae</taxon>
        <taxon>rosids</taxon>
        <taxon>fabids</taxon>
        <taxon>Fabales</taxon>
        <taxon>Fabaceae</taxon>
        <taxon>Papilionoideae</taxon>
        <taxon>50 kb inversion clade</taxon>
        <taxon>dalbergioids sensu lato</taxon>
        <taxon>Dalbergieae</taxon>
        <taxon>Pterocarpus clade</taxon>
        <taxon>Arachis</taxon>
    </lineage>
</organism>
<reference evidence="1 2" key="1">
    <citation type="submission" date="2019-01" db="EMBL/GenBank/DDBJ databases">
        <title>Sequencing of cultivated peanut Arachis hypogaea provides insights into genome evolution and oil improvement.</title>
        <authorList>
            <person name="Chen X."/>
        </authorList>
    </citation>
    <scope>NUCLEOTIDE SEQUENCE [LARGE SCALE GENOMIC DNA]</scope>
    <source>
        <strain evidence="2">cv. Fuhuasheng</strain>
        <tissue evidence="1">Leaves</tissue>
    </source>
</reference>
<name>A0A445A2C7_ARAHY</name>
<evidence type="ECO:0000313" key="1">
    <source>
        <dbReference type="EMBL" id="RYR20548.1"/>
    </source>
</evidence>
<dbReference type="EMBL" id="SDMP01000013">
    <property type="protein sequence ID" value="RYR20548.1"/>
    <property type="molecule type" value="Genomic_DNA"/>
</dbReference>
<evidence type="ECO:0008006" key="3">
    <source>
        <dbReference type="Google" id="ProtNLM"/>
    </source>
</evidence>
<accession>A0A445A2C7</accession>